<comment type="similarity">
    <text evidence="5">Belongs to the TPT transporter family. SLC35D subfamily.</text>
</comment>
<keyword evidence="4 5" id="KW-0472">Membrane</keyword>
<evidence type="ECO:0000313" key="8">
    <source>
        <dbReference type="EMBL" id="WFD27149.1"/>
    </source>
</evidence>
<evidence type="ECO:0000256" key="1">
    <source>
        <dbReference type="ARBA" id="ARBA00004141"/>
    </source>
</evidence>
<evidence type="ECO:0000313" key="9">
    <source>
        <dbReference type="Proteomes" id="UP001213623"/>
    </source>
</evidence>
<feature type="transmembrane region" description="Helical" evidence="5">
    <location>
        <begin position="285"/>
        <end position="306"/>
    </location>
</feature>
<keyword evidence="5" id="KW-0256">Endoplasmic reticulum</keyword>
<evidence type="ECO:0000256" key="2">
    <source>
        <dbReference type="ARBA" id="ARBA00022692"/>
    </source>
</evidence>
<evidence type="ECO:0000256" key="6">
    <source>
        <dbReference type="SAM" id="MobiDB-lite"/>
    </source>
</evidence>
<feature type="transmembrane region" description="Helical" evidence="5">
    <location>
        <begin position="67"/>
        <end position="88"/>
    </location>
</feature>
<dbReference type="Pfam" id="PF00892">
    <property type="entry name" value="EamA"/>
    <property type="match status" value="1"/>
</dbReference>
<keyword evidence="5" id="KW-0968">Cytoplasmic vesicle</keyword>
<feature type="transmembrane region" description="Helical" evidence="5">
    <location>
        <begin position="159"/>
        <end position="179"/>
    </location>
</feature>
<dbReference type="Proteomes" id="UP001213623">
    <property type="component" value="Chromosome 3"/>
</dbReference>
<reference evidence="8" key="1">
    <citation type="submission" date="2023-03" db="EMBL/GenBank/DDBJ databases">
        <title>Mating type loci evolution in Malassezia.</title>
        <authorList>
            <person name="Coelho M.A."/>
        </authorList>
    </citation>
    <scope>NUCLEOTIDE SEQUENCE</scope>
    <source>
        <strain evidence="8">CBS 9557</strain>
    </source>
</reference>
<evidence type="ECO:0000259" key="7">
    <source>
        <dbReference type="Pfam" id="PF00892"/>
    </source>
</evidence>
<dbReference type="InterPro" id="IPR050186">
    <property type="entry name" value="TPT_transporter"/>
</dbReference>
<dbReference type="GO" id="GO:0030659">
    <property type="term" value="C:cytoplasmic vesicle membrane"/>
    <property type="evidence" value="ECO:0007669"/>
    <property type="project" value="UniProtKB-SubCell"/>
</dbReference>
<feature type="transmembrane region" description="Helical" evidence="5">
    <location>
        <begin position="326"/>
        <end position="348"/>
    </location>
</feature>
<dbReference type="AlphaFoldDB" id="A0AAF0EM94"/>
<accession>A0AAF0EM94</accession>
<dbReference type="NCBIfam" id="TIGR00803">
    <property type="entry name" value="nst"/>
    <property type="match status" value="1"/>
</dbReference>
<dbReference type="GO" id="GO:0005789">
    <property type="term" value="C:endoplasmic reticulum membrane"/>
    <property type="evidence" value="ECO:0007669"/>
    <property type="project" value="UniProtKB-SubCell"/>
</dbReference>
<keyword evidence="5" id="KW-0813">Transport</keyword>
<keyword evidence="3 5" id="KW-1133">Transmembrane helix</keyword>
<evidence type="ECO:0000256" key="4">
    <source>
        <dbReference type="ARBA" id="ARBA00023136"/>
    </source>
</evidence>
<feature type="transmembrane region" description="Helical" evidence="5">
    <location>
        <begin position="94"/>
        <end position="113"/>
    </location>
</feature>
<feature type="domain" description="EamA" evidence="7">
    <location>
        <begin position="254"/>
        <end position="393"/>
    </location>
</feature>
<evidence type="ECO:0000256" key="3">
    <source>
        <dbReference type="ARBA" id="ARBA00022989"/>
    </source>
</evidence>
<comment type="subcellular location">
    <subcellularLocation>
        <location evidence="5">Golgi apparatus membrane</location>
        <topology evidence="5">Multi-pass membrane protein</topology>
    </subcellularLocation>
    <subcellularLocation>
        <location evidence="5">Cytoplasmic vesicle membrane</location>
        <topology evidence="5">Multi-pass membrane protein</topology>
    </subcellularLocation>
    <subcellularLocation>
        <location evidence="5">Endoplasmic reticulum membrane</location>
        <topology evidence="5">Multi-pass membrane protein</topology>
    </subcellularLocation>
    <subcellularLocation>
        <location evidence="1">Membrane</location>
        <topology evidence="1">Multi-pass membrane protein</topology>
    </subcellularLocation>
</comment>
<protein>
    <recommendedName>
        <fullName evidence="5">GDP-mannose transporter</fullName>
        <shortName evidence="5">GMT</shortName>
    </recommendedName>
</protein>
<dbReference type="EMBL" id="CP119894">
    <property type="protein sequence ID" value="WFD27149.1"/>
    <property type="molecule type" value="Genomic_DNA"/>
</dbReference>
<gene>
    <name evidence="8" type="primary">VRG4</name>
    <name evidence="8" type="ORF">MNAN1_002145</name>
</gene>
<dbReference type="InterPro" id="IPR037185">
    <property type="entry name" value="EmrE-like"/>
</dbReference>
<dbReference type="GO" id="GO:0000139">
    <property type="term" value="C:Golgi membrane"/>
    <property type="evidence" value="ECO:0007669"/>
    <property type="project" value="UniProtKB-SubCell"/>
</dbReference>
<dbReference type="InterPro" id="IPR000620">
    <property type="entry name" value="EamA_dom"/>
</dbReference>
<comment type="subunit">
    <text evidence="5">Homooligomer.</text>
</comment>
<feature type="transmembrane region" description="Helical" evidence="5">
    <location>
        <begin position="134"/>
        <end position="153"/>
    </location>
</feature>
<sequence length="453" mass="48920">MTSTASSSRDKARPDDSQIELGNLKGTSEPGAESDSAQAQLLSDGKPRSSARDLLHSAGDVAGRSGAIAAVISYCIASISMTVINKFAVSGEKFTMNLLVLLCQCTVSVLIVLMAKQMGWIQIRELNKRDVKTWFPISTMLVIVIYTGSKALQHMDIPIYTIFKNLTIILIAYGEVLWFDGRITSMIFLSFVLMVASSVIAAWPDLSSSIAPSLHRRALNAVGMYTGVPVPSATPTAALEPSASVAAWPSLSTSGYFWMLLNCLVSATYVLVMRKRIKLTGFKDWDTMFFNNLLSIPVLLGMSLLVENWSKETFENNFPAERRMSLIIAVLLSGTGGVFISYTTAWCIRVTSSTTYSMVGALNKLPLALSGILFFGNPVTLYNSVGIAVGFVAGYVQRSLTYSLVYAVGKNKQAEAARLANSAATGVLAPRAGGGHISNPKGEIPIHNRERQD</sequence>
<feature type="region of interest" description="Disordered" evidence="6">
    <location>
        <begin position="1"/>
        <end position="50"/>
    </location>
</feature>
<dbReference type="SUPFAM" id="SSF103481">
    <property type="entry name" value="Multidrug resistance efflux transporter EmrE"/>
    <property type="match status" value="1"/>
</dbReference>
<keyword evidence="5" id="KW-0333">Golgi apparatus</keyword>
<organism evidence="8 9">
    <name type="scientific">Malassezia nana</name>
    <dbReference type="NCBI Taxonomy" id="180528"/>
    <lineage>
        <taxon>Eukaryota</taxon>
        <taxon>Fungi</taxon>
        <taxon>Dikarya</taxon>
        <taxon>Basidiomycota</taxon>
        <taxon>Ustilaginomycotina</taxon>
        <taxon>Malasseziomycetes</taxon>
        <taxon>Malasseziales</taxon>
        <taxon>Malasseziaceae</taxon>
        <taxon>Malassezia</taxon>
    </lineage>
</organism>
<keyword evidence="9" id="KW-1185">Reference proteome</keyword>
<keyword evidence="5" id="KW-0762">Sugar transport</keyword>
<feature type="transmembrane region" description="Helical" evidence="5">
    <location>
        <begin position="186"/>
        <end position="204"/>
    </location>
</feature>
<feature type="transmembrane region" description="Helical" evidence="5">
    <location>
        <begin position="255"/>
        <end position="273"/>
    </location>
</feature>
<evidence type="ECO:0000256" key="5">
    <source>
        <dbReference type="RuleBase" id="RU367097"/>
    </source>
</evidence>
<comment type="function">
    <text evidence="5">Involved in the import of GDP-mannose from the cytoplasm into the Golgi lumen.</text>
</comment>
<dbReference type="PANTHER" id="PTHR11132">
    <property type="entry name" value="SOLUTE CARRIER FAMILY 35"/>
    <property type="match status" value="1"/>
</dbReference>
<keyword evidence="2 5" id="KW-0812">Transmembrane</keyword>
<name>A0AAF0EM94_9BASI</name>
<proteinExistence type="inferred from homology"/>